<keyword evidence="1" id="KW-0812">Transmembrane</keyword>
<dbReference type="AlphaFoldDB" id="G9WWR3"/>
<keyword evidence="1" id="KW-0472">Membrane</keyword>
<dbReference type="RefSeq" id="WP_009537268.1">
    <property type="nucleotide sequence ID" value="NZ_JH414505.1"/>
</dbReference>
<feature type="transmembrane region" description="Helical" evidence="1">
    <location>
        <begin position="121"/>
        <end position="140"/>
    </location>
</feature>
<evidence type="ECO:0000256" key="1">
    <source>
        <dbReference type="SAM" id="Phobius"/>
    </source>
</evidence>
<evidence type="ECO:0000313" key="2">
    <source>
        <dbReference type="EMBL" id="EHL09466.1"/>
    </source>
</evidence>
<feature type="transmembrane region" description="Helical" evidence="1">
    <location>
        <begin position="161"/>
        <end position="183"/>
    </location>
</feature>
<feature type="transmembrane region" description="Helical" evidence="1">
    <location>
        <begin position="195"/>
        <end position="213"/>
    </location>
</feature>
<name>G9WWR3_9FIRM</name>
<reference evidence="2 3" key="1">
    <citation type="submission" date="2011-08" db="EMBL/GenBank/DDBJ databases">
        <title>The Genome Sequence of Oribacterium sp. ACB7.</title>
        <authorList>
            <consortium name="The Broad Institute Genome Sequencing Platform"/>
            <person name="Earl A."/>
            <person name="Ward D."/>
            <person name="Feldgarden M."/>
            <person name="Gevers D."/>
            <person name="Sizova M."/>
            <person name="Hazen A."/>
            <person name="Epstein S."/>
            <person name="Young S.K."/>
            <person name="Zeng Q."/>
            <person name="Gargeya S."/>
            <person name="Fitzgerald M."/>
            <person name="Haas B."/>
            <person name="Abouelleil A."/>
            <person name="Alvarado L."/>
            <person name="Arachchi H.M."/>
            <person name="Berlin A."/>
            <person name="Brown A."/>
            <person name="Chapman S.B."/>
            <person name="Chen Z."/>
            <person name="Dunbar C."/>
            <person name="Freedman E."/>
            <person name="Gearin G."/>
            <person name="Gellesch M."/>
            <person name="Goldberg J."/>
            <person name="Griggs A."/>
            <person name="Gujja S."/>
            <person name="Heiman D."/>
            <person name="Howarth C."/>
            <person name="Larson L."/>
            <person name="Lui A."/>
            <person name="MacDonald P.J.P."/>
            <person name="Montmayeur A."/>
            <person name="Murphy C."/>
            <person name="Neiman D."/>
            <person name="Pearson M."/>
            <person name="Priest M."/>
            <person name="Roberts A."/>
            <person name="Saif S."/>
            <person name="Shea T."/>
            <person name="Shenoy N."/>
            <person name="Sisk P."/>
            <person name="Stolte C."/>
            <person name="Sykes S."/>
            <person name="Wortman J."/>
            <person name="Nusbaum C."/>
            <person name="Birren B."/>
        </authorList>
    </citation>
    <scope>NUCLEOTIDE SEQUENCE [LARGE SCALE GENOMIC DNA]</scope>
    <source>
        <strain evidence="2 3">ACB7</strain>
    </source>
</reference>
<dbReference type="HOGENOM" id="CLU_101764_0_0_9"/>
<organism evidence="2 3">
    <name type="scientific">Oribacterium asaccharolyticum ACB7</name>
    <dbReference type="NCBI Taxonomy" id="796944"/>
    <lineage>
        <taxon>Bacteria</taxon>
        <taxon>Bacillati</taxon>
        <taxon>Bacillota</taxon>
        <taxon>Clostridia</taxon>
        <taxon>Lachnospirales</taxon>
        <taxon>Lachnospiraceae</taxon>
        <taxon>Oribacterium</taxon>
    </lineage>
</organism>
<keyword evidence="3" id="KW-1185">Reference proteome</keyword>
<evidence type="ECO:0008006" key="4">
    <source>
        <dbReference type="Google" id="ProtNLM"/>
    </source>
</evidence>
<feature type="transmembrane region" description="Helical" evidence="1">
    <location>
        <begin position="52"/>
        <end position="77"/>
    </location>
</feature>
<dbReference type="Proteomes" id="UP000003527">
    <property type="component" value="Unassembled WGS sequence"/>
</dbReference>
<comment type="caution">
    <text evidence="2">The sequence shown here is derived from an EMBL/GenBank/DDBJ whole genome shotgun (WGS) entry which is preliminary data.</text>
</comment>
<evidence type="ECO:0000313" key="3">
    <source>
        <dbReference type="Proteomes" id="UP000003527"/>
    </source>
</evidence>
<gene>
    <name evidence="2" type="ORF">HMPREF9624_01507</name>
</gene>
<proteinExistence type="predicted"/>
<keyword evidence="1" id="KW-1133">Transmembrane helix</keyword>
<dbReference type="EMBL" id="AFZD01000021">
    <property type="protein sequence ID" value="EHL09466.1"/>
    <property type="molecule type" value="Genomic_DNA"/>
</dbReference>
<dbReference type="PATRIC" id="fig|796944.3.peg.2263"/>
<feature type="transmembrane region" description="Helical" evidence="1">
    <location>
        <begin position="12"/>
        <end position="31"/>
    </location>
</feature>
<sequence>MDHVKISNLPIFWLLAGFTVFISALQTFLYIREAKKATKVCNVDPEIPKKAFKIGLISAIGPALGVFIIMVGLMSVIGGPMSWLRLSIIGAAPTELTAATYGAQACGLEKGLSDPGYNIEVLAVSWFAMALNGAGWLLFTGVATPGLEKIREKMSGGDMKWLAAMSTACSIGIFAYLFANLIIGKGGLSDLNIGNAYACFGGAIFMILLGKFVVPKVPKLAEYSLGIAMILGIAVAILFGK</sequence>
<accession>G9WWR3</accession>
<feature type="transmembrane region" description="Helical" evidence="1">
    <location>
        <begin position="220"/>
        <end position="239"/>
    </location>
</feature>
<dbReference type="InterPro" id="IPR032479">
    <property type="entry name" value="DUF5058"/>
</dbReference>
<protein>
    <recommendedName>
        <fullName evidence="4">DUF5058 domain-containing protein</fullName>
    </recommendedName>
</protein>
<dbReference type="Pfam" id="PF16481">
    <property type="entry name" value="DUF5058"/>
    <property type="match status" value="1"/>
</dbReference>